<keyword evidence="3" id="KW-1185">Reference proteome</keyword>
<dbReference type="Proteomes" id="UP000694845">
    <property type="component" value="Unplaced"/>
</dbReference>
<gene>
    <name evidence="4" type="primary">LOC110974171</name>
</gene>
<feature type="coiled-coil region" evidence="1">
    <location>
        <begin position="557"/>
        <end position="626"/>
    </location>
</feature>
<dbReference type="CTD" id="56850"/>
<protein>
    <submittedName>
        <fullName evidence="4">GRIP1-associated protein 1-like isoform X1</fullName>
    </submittedName>
</protein>
<dbReference type="GO" id="GO:0098978">
    <property type="term" value="C:glutamatergic synapse"/>
    <property type="evidence" value="ECO:0007669"/>
    <property type="project" value="TreeGrafter"/>
</dbReference>
<feature type="region of interest" description="Disordered" evidence="2">
    <location>
        <begin position="832"/>
        <end position="870"/>
    </location>
</feature>
<keyword evidence="1" id="KW-0175">Coiled coil</keyword>
<feature type="region of interest" description="Disordered" evidence="2">
    <location>
        <begin position="1008"/>
        <end position="1049"/>
    </location>
</feature>
<feature type="region of interest" description="Disordered" evidence="2">
    <location>
        <begin position="260"/>
        <end position="297"/>
    </location>
</feature>
<proteinExistence type="predicted"/>
<evidence type="ECO:0000256" key="1">
    <source>
        <dbReference type="SAM" id="Coils"/>
    </source>
</evidence>
<name>A0A8B7XMA4_ACAPL</name>
<feature type="compositionally biased region" description="Low complexity" evidence="2">
    <location>
        <begin position="1028"/>
        <end position="1049"/>
    </location>
</feature>
<dbReference type="KEGG" id="aplc:110974171"/>
<feature type="compositionally biased region" description="Low complexity" evidence="2">
    <location>
        <begin position="277"/>
        <end position="290"/>
    </location>
</feature>
<feature type="compositionally biased region" description="Basic and acidic residues" evidence="2">
    <location>
        <begin position="366"/>
        <end position="376"/>
    </location>
</feature>
<feature type="compositionally biased region" description="Polar residues" evidence="2">
    <location>
        <begin position="1008"/>
        <end position="1022"/>
    </location>
</feature>
<dbReference type="GeneID" id="110974171"/>
<feature type="coiled-coil region" evidence="1">
    <location>
        <begin position="680"/>
        <end position="817"/>
    </location>
</feature>
<dbReference type="GO" id="GO:0098837">
    <property type="term" value="C:postsynaptic recycling endosome"/>
    <property type="evidence" value="ECO:0007669"/>
    <property type="project" value="TreeGrafter"/>
</dbReference>
<feature type="region of interest" description="Disordered" evidence="2">
    <location>
        <begin position="194"/>
        <end position="217"/>
    </location>
</feature>
<feature type="coiled-coil region" evidence="1">
    <location>
        <begin position="977"/>
        <end position="1004"/>
    </location>
</feature>
<sequence length="1049" mass="118820">MLFNNFYNLSKPHFKNNVIISLNGLKPRTNKYSFISGSEHTSYRTAVRLTAPWAYTRDCAQLCNRHRSLHYTGYESKSEICSRHILAAFDFVFEKDQLLELRTSNYQLSDRCRKLEHELTNLQLTASNYEKELQKANKTISKSKKAKDVEALLSELDSLQQKLHSQEEDFRLQNSTLMEELSKLCTSNEELEKEVSRLKTSQSSVETTTNADSDHQGELRRLQALNTVLQKNLNSTQERYEAEIATLKQTISNLSESSAALGERMPPAGAPGDDVTNTESPETTPKTPGKGTEEQSALEGGLNGLLADEFEAFLEDVKLSDVTSEFDDDVEPKDPVTVLQGHAKQLKHRLSGALVRNMESLVKLMSKDETEPRSTDSSDSATQGTVGADKMSKELNDLQLIIDTEREEKRLLKEQLQRAEESHKAEVATLSQEVAKLTEKTKKKQESLLQLQNEKEQLYSDGKKQINNLQTAKEKEAEDLKKEKLQVLEELTRAKQAMAELKESTQQRIQELEASVRSLNVQAANSEQVAIFRDSLESLGNELAQAKQVQSVTAEECNRYKDLYATAHRQLEDLKQSHSKLLAEKDECQSQLADCLNTNSRLNTTLREVQNDRDNLHRDLQEARKSAEKRKTMLDDLAIQTQTIKQQHENEMARATEAHVNERDILRQQLQEQTKLRKELEPLRDQLVASEEKVQSLENTKGWFERRLAEVEEELQKTKESHREEVHELRDQHSTAIQEMKEEETKKSAELSQSQEQIEKLQKDIDLLKQDAKDSVEERKLGEKKGYTMVKDLKRQLRQERKRGDKLQERLQELLTSGSQGRAGIEELFQDISDEDRQKHDSSSVSSWSTSGQIVKDTAENAPSPNGSMMSAALSEETTELISRMTELQTANWALEEKVRHLEESNACMADDLLKKTAIIETHVMERKVIGPTRPQAQPETSRKAGLKKVMDFVKGEDGSQASNNQREMNQKLQVMLEETLTKNMHLQQDIQMLSEEVVRLSKLAPLASSTSPLHPSHQTWTAGDITSADGGSPPSSPSAFAGDQAGAQ</sequence>
<dbReference type="PANTHER" id="PTHR18978:SF1">
    <property type="entry name" value="GRIP1-ASSOCIATED PROTEIN 1"/>
    <property type="match status" value="1"/>
</dbReference>
<dbReference type="InterPro" id="IPR026204">
    <property type="entry name" value="GRIPAP1"/>
</dbReference>
<feature type="compositionally biased region" description="Polar residues" evidence="2">
    <location>
        <begin position="198"/>
        <end position="211"/>
    </location>
</feature>
<evidence type="ECO:0000313" key="4">
    <source>
        <dbReference type="RefSeq" id="XP_022081292.1"/>
    </source>
</evidence>
<dbReference type="GO" id="GO:0098998">
    <property type="term" value="C:extrinsic component of postsynaptic early endosome membrane"/>
    <property type="evidence" value="ECO:0007669"/>
    <property type="project" value="TreeGrafter"/>
</dbReference>
<dbReference type="GO" id="GO:0099158">
    <property type="term" value="P:regulation of recycling endosome localization within postsynapse"/>
    <property type="evidence" value="ECO:0007669"/>
    <property type="project" value="TreeGrafter"/>
</dbReference>
<dbReference type="RefSeq" id="XP_022081292.1">
    <property type="nucleotide sequence ID" value="XM_022225600.1"/>
</dbReference>
<dbReference type="OrthoDB" id="6269447at2759"/>
<dbReference type="AlphaFoldDB" id="A0A8B7XMA4"/>
<dbReference type="GO" id="GO:1905244">
    <property type="term" value="P:regulation of modification of synaptic structure"/>
    <property type="evidence" value="ECO:0007669"/>
    <property type="project" value="TreeGrafter"/>
</dbReference>
<accession>A0A8B7XMA4</accession>
<reference evidence="4" key="1">
    <citation type="submission" date="2025-08" db="UniProtKB">
        <authorList>
            <consortium name="RefSeq"/>
        </authorList>
    </citation>
    <scope>IDENTIFICATION</scope>
</reference>
<dbReference type="GO" id="GO:0098887">
    <property type="term" value="P:neurotransmitter receptor transport, endosome to postsynaptic membrane"/>
    <property type="evidence" value="ECO:0007669"/>
    <property type="project" value="TreeGrafter"/>
</dbReference>
<organism evidence="3 4">
    <name type="scientific">Acanthaster planci</name>
    <name type="common">Crown-of-thorns starfish</name>
    <dbReference type="NCBI Taxonomy" id="133434"/>
    <lineage>
        <taxon>Eukaryota</taxon>
        <taxon>Metazoa</taxon>
        <taxon>Echinodermata</taxon>
        <taxon>Eleutherozoa</taxon>
        <taxon>Asterozoa</taxon>
        <taxon>Asteroidea</taxon>
        <taxon>Valvatacea</taxon>
        <taxon>Valvatida</taxon>
        <taxon>Acanthasteridae</taxon>
        <taxon>Acanthaster</taxon>
    </lineage>
</organism>
<evidence type="ECO:0000313" key="3">
    <source>
        <dbReference type="Proteomes" id="UP000694845"/>
    </source>
</evidence>
<evidence type="ECO:0000256" key="2">
    <source>
        <dbReference type="SAM" id="MobiDB-lite"/>
    </source>
</evidence>
<dbReference type="GO" id="GO:0099152">
    <property type="term" value="P:regulation of neurotransmitter receptor transport, endosome to postsynaptic membrane"/>
    <property type="evidence" value="ECO:0007669"/>
    <property type="project" value="TreeGrafter"/>
</dbReference>
<dbReference type="PANTHER" id="PTHR18978">
    <property type="entry name" value="GRIP-1 ASSOCIATED PROTEIN 1"/>
    <property type="match status" value="1"/>
</dbReference>
<feature type="region of interest" description="Disordered" evidence="2">
    <location>
        <begin position="366"/>
        <end position="390"/>
    </location>
</feature>